<reference evidence="1" key="1">
    <citation type="journal article" date="2020" name="Stud. Mycol.">
        <title>101 Dothideomycetes genomes: a test case for predicting lifestyles and emergence of pathogens.</title>
        <authorList>
            <person name="Haridas S."/>
            <person name="Albert R."/>
            <person name="Binder M."/>
            <person name="Bloem J."/>
            <person name="Labutti K."/>
            <person name="Salamov A."/>
            <person name="Andreopoulos B."/>
            <person name="Baker S."/>
            <person name="Barry K."/>
            <person name="Bills G."/>
            <person name="Bluhm B."/>
            <person name="Cannon C."/>
            <person name="Castanera R."/>
            <person name="Culley D."/>
            <person name="Daum C."/>
            <person name="Ezra D."/>
            <person name="Gonzalez J."/>
            <person name="Henrissat B."/>
            <person name="Kuo A."/>
            <person name="Liang C."/>
            <person name="Lipzen A."/>
            <person name="Lutzoni F."/>
            <person name="Magnuson J."/>
            <person name="Mondo S."/>
            <person name="Nolan M."/>
            <person name="Ohm R."/>
            <person name="Pangilinan J."/>
            <person name="Park H.-J."/>
            <person name="Ramirez L."/>
            <person name="Alfaro M."/>
            <person name="Sun H."/>
            <person name="Tritt A."/>
            <person name="Yoshinaga Y."/>
            <person name="Zwiers L.-H."/>
            <person name="Turgeon B."/>
            <person name="Goodwin S."/>
            <person name="Spatafora J."/>
            <person name="Crous P."/>
            <person name="Grigoriev I."/>
        </authorList>
    </citation>
    <scope>NUCLEOTIDE SEQUENCE</scope>
    <source>
        <strain evidence="1">CBS 101060</strain>
    </source>
</reference>
<comment type="caution">
    <text evidence="1">The sequence shown here is derived from an EMBL/GenBank/DDBJ whole genome shotgun (WGS) entry which is preliminary data.</text>
</comment>
<gene>
    <name evidence="1" type="ORF">M501DRAFT_1001047</name>
</gene>
<accession>A0A9P4VUA4</accession>
<dbReference type="EMBL" id="MU006091">
    <property type="protein sequence ID" value="KAF2841767.1"/>
    <property type="molecule type" value="Genomic_DNA"/>
</dbReference>
<organism evidence="1 2">
    <name type="scientific">Patellaria atrata CBS 101060</name>
    <dbReference type="NCBI Taxonomy" id="1346257"/>
    <lineage>
        <taxon>Eukaryota</taxon>
        <taxon>Fungi</taxon>
        <taxon>Dikarya</taxon>
        <taxon>Ascomycota</taxon>
        <taxon>Pezizomycotina</taxon>
        <taxon>Dothideomycetes</taxon>
        <taxon>Dothideomycetes incertae sedis</taxon>
        <taxon>Patellariales</taxon>
        <taxon>Patellariaceae</taxon>
        <taxon>Patellaria</taxon>
    </lineage>
</organism>
<name>A0A9P4VUA4_9PEZI</name>
<proteinExistence type="predicted"/>
<sequence length="58" mass="6474">MVAFFQNFAHHISVFVLKTATTVVPKCSPFSKAFETNNRGIKVRTEISFTENHSSGTL</sequence>
<evidence type="ECO:0000313" key="2">
    <source>
        <dbReference type="Proteomes" id="UP000799429"/>
    </source>
</evidence>
<dbReference type="AlphaFoldDB" id="A0A9P4VUA4"/>
<dbReference type="Proteomes" id="UP000799429">
    <property type="component" value="Unassembled WGS sequence"/>
</dbReference>
<protein>
    <submittedName>
        <fullName evidence="1">Uncharacterized protein</fullName>
    </submittedName>
</protein>
<evidence type="ECO:0000313" key="1">
    <source>
        <dbReference type="EMBL" id="KAF2841767.1"/>
    </source>
</evidence>
<feature type="non-terminal residue" evidence="1">
    <location>
        <position position="58"/>
    </location>
</feature>
<keyword evidence="2" id="KW-1185">Reference proteome</keyword>